<evidence type="ECO:0000313" key="13">
    <source>
        <dbReference type="Proteomes" id="UP000587760"/>
    </source>
</evidence>
<dbReference type="SMART" id="SM00448">
    <property type="entry name" value="REC"/>
    <property type="match status" value="1"/>
</dbReference>
<dbReference type="PROSITE" id="PS50110">
    <property type="entry name" value="RESPONSE_REGULATORY"/>
    <property type="match status" value="1"/>
</dbReference>
<evidence type="ECO:0000313" key="12">
    <source>
        <dbReference type="EMBL" id="MBB6480942.1"/>
    </source>
</evidence>
<dbReference type="Proteomes" id="UP000587760">
    <property type="component" value="Unassembled WGS sequence"/>
</dbReference>
<dbReference type="InterPro" id="IPR036890">
    <property type="entry name" value="HATPase_C_sf"/>
</dbReference>
<dbReference type="EMBL" id="JACHGJ010000004">
    <property type="protein sequence ID" value="MBB6480942.1"/>
    <property type="molecule type" value="Genomic_DNA"/>
</dbReference>
<keyword evidence="5" id="KW-0547">Nucleotide-binding</keyword>
<dbReference type="InterPro" id="IPR013767">
    <property type="entry name" value="PAS_fold"/>
</dbReference>
<evidence type="ECO:0000256" key="5">
    <source>
        <dbReference type="ARBA" id="ARBA00022741"/>
    </source>
</evidence>
<gene>
    <name evidence="12" type="ORF">HNR50_002615</name>
</gene>
<dbReference type="InterPro" id="IPR035965">
    <property type="entry name" value="PAS-like_dom_sf"/>
</dbReference>
<evidence type="ECO:0000259" key="11">
    <source>
        <dbReference type="PROSITE" id="PS50112"/>
    </source>
</evidence>
<sequence length="476" mass="53426">MTEDPLKILIVDNHPLFLESIGGLLTSPRFDVRKAEGGLEAIDIMDTFKPQIFFIDLIMPYINGDKLSRYIRAQEEFADSFIVILSGIASESEQIDIPSHADAFIAKGPLKLMAGHILDVIDQFSKKKRRSHPENCLGLNEISPRHITKELLFSVKHLEVLLANMREGILEVSGDNRIVYINPAAAEILGTGEFTMLSHNLYDAFTEEEAKFIRSLMDDFDSGKAVSDMVIPVNGHFVRTSIHRISDSSVEAKIIFLNDVTTFKEKEAGLKKALGEKEMLIREVHHRVKNNLNIISGLISLQSSMIADDTAREIMMEIQPRLQSISLVHDKLYKNEDLSNIDLSLYMEELASLLLGMMSGSDFSIDLEVRIPPLSLETDKTVSLGLICAELITNAVKYGFYRDNSEPNLLTISLEENGDGLKRLSVGNNGHPFPENIDIRKGNKLGFQVINLLVDQLNGKIELNRKERTVFTIIFE</sequence>
<dbReference type="PROSITE" id="PS50109">
    <property type="entry name" value="HIS_KIN"/>
    <property type="match status" value="1"/>
</dbReference>
<evidence type="ECO:0000256" key="6">
    <source>
        <dbReference type="ARBA" id="ARBA00022777"/>
    </source>
</evidence>
<feature type="modified residue" description="4-aspartylphosphate" evidence="8">
    <location>
        <position position="56"/>
    </location>
</feature>
<dbReference type="Gene3D" id="3.40.50.2300">
    <property type="match status" value="1"/>
</dbReference>
<evidence type="ECO:0000259" key="10">
    <source>
        <dbReference type="PROSITE" id="PS50110"/>
    </source>
</evidence>
<dbReference type="GO" id="GO:0005524">
    <property type="term" value="F:ATP binding"/>
    <property type="evidence" value="ECO:0007669"/>
    <property type="project" value="UniProtKB-KW"/>
</dbReference>
<dbReference type="SMART" id="SM00091">
    <property type="entry name" value="PAS"/>
    <property type="match status" value="1"/>
</dbReference>
<keyword evidence="3 8" id="KW-0597">Phosphoprotein</keyword>
<protein>
    <recommendedName>
        <fullName evidence="2">histidine kinase</fullName>
        <ecNumber evidence="2">2.7.13.3</ecNumber>
    </recommendedName>
</protein>
<accession>A0A841RF09</accession>
<dbReference type="Gene3D" id="3.30.565.10">
    <property type="entry name" value="Histidine kinase-like ATPase, C-terminal domain"/>
    <property type="match status" value="1"/>
</dbReference>
<dbReference type="PROSITE" id="PS50112">
    <property type="entry name" value="PAS"/>
    <property type="match status" value="1"/>
</dbReference>
<dbReference type="GO" id="GO:0000160">
    <property type="term" value="P:phosphorelay signal transduction system"/>
    <property type="evidence" value="ECO:0007669"/>
    <property type="project" value="InterPro"/>
</dbReference>
<keyword evidence="13" id="KW-1185">Reference proteome</keyword>
<feature type="domain" description="Histidine kinase" evidence="9">
    <location>
        <begin position="283"/>
        <end position="476"/>
    </location>
</feature>
<keyword evidence="4" id="KW-0808">Transferase</keyword>
<evidence type="ECO:0000259" key="9">
    <source>
        <dbReference type="PROSITE" id="PS50109"/>
    </source>
</evidence>
<keyword evidence="6" id="KW-0418">Kinase</keyword>
<feature type="domain" description="Response regulatory" evidence="10">
    <location>
        <begin position="7"/>
        <end position="122"/>
    </location>
</feature>
<comment type="caution">
    <text evidence="12">The sequence shown here is derived from an EMBL/GenBank/DDBJ whole genome shotgun (WGS) entry which is preliminary data.</text>
</comment>
<dbReference type="InterPro" id="IPR011495">
    <property type="entry name" value="Sig_transdc_His_kin_sub2_dim/P"/>
</dbReference>
<dbReference type="GO" id="GO:0006355">
    <property type="term" value="P:regulation of DNA-templated transcription"/>
    <property type="evidence" value="ECO:0007669"/>
    <property type="project" value="InterPro"/>
</dbReference>
<dbReference type="Pfam" id="PF00072">
    <property type="entry name" value="Response_reg"/>
    <property type="match status" value="1"/>
</dbReference>
<evidence type="ECO:0000256" key="3">
    <source>
        <dbReference type="ARBA" id="ARBA00022553"/>
    </source>
</evidence>
<dbReference type="InterPro" id="IPR011006">
    <property type="entry name" value="CheY-like_superfamily"/>
</dbReference>
<dbReference type="SUPFAM" id="SSF52172">
    <property type="entry name" value="CheY-like"/>
    <property type="match status" value="1"/>
</dbReference>
<dbReference type="EC" id="2.7.13.3" evidence="2"/>
<dbReference type="AlphaFoldDB" id="A0A841RF09"/>
<dbReference type="Pfam" id="PF00989">
    <property type="entry name" value="PAS"/>
    <property type="match status" value="1"/>
</dbReference>
<evidence type="ECO:0000256" key="8">
    <source>
        <dbReference type="PROSITE-ProRule" id="PRU00169"/>
    </source>
</evidence>
<dbReference type="Pfam" id="PF07568">
    <property type="entry name" value="HisKA_2"/>
    <property type="match status" value="1"/>
</dbReference>
<dbReference type="PANTHER" id="PTHR41523">
    <property type="entry name" value="TWO-COMPONENT SYSTEM SENSOR PROTEIN"/>
    <property type="match status" value="1"/>
</dbReference>
<comment type="catalytic activity">
    <reaction evidence="1">
        <text>ATP + protein L-histidine = ADP + protein N-phospho-L-histidine.</text>
        <dbReference type="EC" id="2.7.13.3"/>
    </reaction>
</comment>
<evidence type="ECO:0000256" key="1">
    <source>
        <dbReference type="ARBA" id="ARBA00000085"/>
    </source>
</evidence>
<evidence type="ECO:0000256" key="2">
    <source>
        <dbReference type="ARBA" id="ARBA00012438"/>
    </source>
</evidence>
<dbReference type="NCBIfam" id="TIGR00229">
    <property type="entry name" value="sensory_box"/>
    <property type="match status" value="1"/>
</dbReference>
<dbReference type="InterPro" id="IPR005467">
    <property type="entry name" value="His_kinase_dom"/>
</dbReference>
<dbReference type="CDD" id="cd00130">
    <property type="entry name" value="PAS"/>
    <property type="match status" value="1"/>
</dbReference>
<feature type="domain" description="PAS" evidence="11">
    <location>
        <begin position="154"/>
        <end position="224"/>
    </location>
</feature>
<reference evidence="12 13" key="1">
    <citation type="submission" date="2020-08" db="EMBL/GenBank/DDBJ databases">
        <title>Genomic Encyclopedia of Type Strains, Phase IV (KMG-IV): sequencing the most valuable type-strain genomes for metagenomic binning, comparative biology and taxonomic classification.</title>
        <authorList>
            <person name="Goeker M."/>
        </authorList>
    </citation>
    <scope>NUCLEOTIDE SEQUENCE [LARGE SCALE GENOMIC DNA]</scope>
    <source>
        <strain evidence="12 13">DSM 2461</strain>
    </source>
</reference>
<dbReference type="Gene3D" id="3.30.450.20">
    <property type="entry name" value="PAS domain"/>
    <property type="match status" value="1"/>
</dbReference>
<dbReference type="CDD" id="cd00156">
    <property type="entry name" value="REC"/>
    <property type="match status" value="1"/>
</dbReference>
<dbReference type="SUPFAM" id="SSF55874">
    <property type="entry name" value="ATPase domain of HSP90 chaperone/DNA topoisomerase II/histidine kinase"/>
    <property type="match status" value="1"/>
</dbReference>
<dbReference type="RefSeq" id="WP_184747185.1">
    <property type="nucleotide sequence ID" value="NZ_JACHGJ010000004.1"/>
</dbReference>
<dbReference type="GO" id="GO:0004673">
    <property type="term" value="F:protein histidine kinase activity"/>
    <property type="evidence" value="ECO:0007669"/>
    <property type="project" value="UniProtKB-EC"/>
</dbReference>
<organism evidence="12 13">
    <name type="scientific">Spirochaeta isovalerica</name>
    <dbReference type="NCBI Taxonomy" id="150"/>
    <lineage>
        <taxon>Bacteria</taxon>
        <taxon>Pseudomonadati</taxon>
        <taxon>Spirochaetota</taxon>
        <taxon>Spirochaetia</taxon>
        <taxon>Spirochaetales</taxon>
        <taxon>Spirochaetaceae</taxon>
        <taxon>Spirochaeta</taxon>
    </lineage>
</organism>
<dbReference type="InterPro" id="IPR000014">
    <property type="entry name" value="PAS"/>
</dbReference>
<evidence type="ECO:0000256" key="7">
    <source>
        <dbReference type="ARBA" id="ARBA00022840"/>
    </source>
</evidence>
<proteinExistence type="predicted"/>
<name>A0A841RF09_9SPIO</name>
<dbReference type="InterPro" id="IPR003594">
    <property type="entry name" value="HATPase_dom"/>
</dbReference>
<dbReference type="PANTHER" id="PTHR41523:SF8">
    <property type="entry name" value="ETHYLENE RESPONSE SENSOR PROTEIN"/>
    <property type="match status" value="1"/>
</dbReference>
<dbReference type="Pfam" id="PF02518">
    <property type="entry name" value="HATPase_c"/>
    <property type="match status" value="1"/>
</dbReference>
<keyword evidence="7" id="KW-0067">ATP-binding</keyword>
<dbReference type="SUPFAM" id="SSF55785">
    <property type="entry name" value="PYP-like sensor domain (PAS domain)"/>
    <property type="match status" value="1"/>
</dbReference>
<evidence type="ECO:0000256" key="4">
    <source>
        <dbReference type="ARBA" id="ARBA00022679"/>
    </source>
</evidence>
<dbReference type="InterPro" id="IPR001789">
    <property type="entry name" value="Sig_transdc_resp-reg_receiver"/>
</dbReference>